<dbReference type="InterPro" id="IPR013083">
    <property type="entry name" value="Znf_RING/FYVE/PHD"/>
</dbReference>
<comment type="caution">
    <text evidence="5">The sequence shown here is derived from an EMBL/GenBank/DDBJ whole genome shotgun (WGS) entry which is preliminary data.</text>
</comment>
<dbReference type="InterPro" id="IPR019786">
    <property type="entry name" value="Zinc_finger_PHD-type_CS"/>
</dbReference>
<keyword evidence="1" id="KW-0479">Metal-binding</keyword>
<evidence type="ECO:0000256" key="1">
    <source>
        <dbReference type="ARBA" id="ARBA00022723"/>
    </source>
</evidence>
<organism evidence="5 6">
    <name type="scientific">Ephemerocybe angulata</name>
    <dbReference type="NCBI Taxonomy" id="980116"/>
    <lineage>
        <taxon>Eukaryota</taxon>
        <taxon>Fungi</taxon>
        <taxon>Dikarya</taxon>
        <taxon>Basidiomycota</taxon>
        <taxon>Agaricomycotina</taxon>
        <taxon>Agaricomycetes</taxon>
        <taxon>Agaricomycetidae</taxon>
        <taxon>Agaricales</taxon>
        <taxon>Agaricineae</taxon>
        <taxon>Psathyrellaceae</taxon>
        <taxon>Ephemerocybe</taxon>
    </lineage>
</organism>
<sequence>MPNRCHITDEEVEAYMKTRKYDAAGRLICPRCFKSYPEGTGGPKNILKTHVGSENCIKRGGTIKNKESVQKSSSFLKNFFTAPSAKKKAVPSTAPAPKVIRSQVIPPKLHWNTLVNQNQTDTPAAPVPSVPSTPSPTPSTNHPSAQLSNIRSSLLLLASRLAAPSESNSNRFLAEFNVPPASYDNPAMSTDELWEESLNGILHAAFGWGDGLYEEHMQGLEPERVRGLVRFVAHFVDVRGLDEGLFEARMSRLAESIEKWGNLRSVSDMELPNIPPLPHSPLASPVAQPSAIEILSDTEDFSGPAISKTVVPAMPQIISHDFECAGYKLQIPNGGSPHSAYPFGLHDRMDLPWDYAVKNGRMSLMSRQCEKRVVGDGEACRCCRALERNNVLKGIVGRMRDGVKEGTGFAYHGVGGLCGLLKLKSKRVEYLRLRALTQARRLATKATAISNHKRFLHAIASNKVERVDKIIRLGLRHGRGIKSLLEQCVKAAAGLYKPKDYVEEEYMRGLVLWKLGGNRIATIAHRSLGLPSITTLKNQARIPPILLSARQPTVAEVSKNVDMSFDGLEEALEPKNGAVNNHAVLMFDEIATEKRLRWDEKSDLVVGICREHAHKVPLEFRTQKDLVEVFKAVDEDRAHIAGEATIAAVGLLSDNNRTYSARGVLISADCKKEDGKKHAQLLQTVLDGVNQQKEKTKTRIVSIASDGETRRGSAMVMLTFDKKLSPESDIYSHLSALPFMNFHVGEDDLTADKDWKHVFKRLRNLLLRDSGIVVGGTRITPSVIKAHLQEAGVSSDHIRSIMNPEDKQDVRLAFDLLKAVWTLPQTPKTNANPGFMRTREAIWSFGQFLYHTVMPYLCTDLTLSEQLEHLSAAAHLAMFLYRTDGKDCLPTLLYVDIMIMVKNVYFCLAKSKVDNPNGSFWIILLGTDRLEELFGNLRTMIGNDANLDILQVSWRLSSTAEVANILARFPHWDRPPRRLTVPPISRDAEPLPSSTDHLKPGSYKDKEKLKVKNVTLQTSWSIGRRKIEESIPGAREEFQKMEDAAEKATTSDESVDILSPNGKLLVTIEEGASEGEPDSDSEDAAGADKEVDDGIAGENADARVEVEDELTIESEDEDDTRVTERKVTINGKLVPKSRALAVYTRYRNFPASLDRLKRVQHAERFSSRTPIESTYITDSDSASSSSLVVHDPISTIVWSDGRLWLAIGEVTAIRVDGKVVDEVSVGLLVEDTVQVSFQLTGLRAATLEEDPTAECDWRTCTMPEQTFTLPGRFLEPVNPEPASTAAHPSRLFYLFDSPFLVSLSALILAKLSTEDLKLAPKLSTSSHFPYREAGGKACFLCEDERDLGDIGTASTVQCEYCDPAPTLDVAQSQRVLQHMGAHILFDPKISATDEPCGLCLRPSPICKYYLKKGKGANASLTVDKKQSVCKYPVKFYYNSAASSTATAPCSNVPVTCPLCSKGSPAVWKYNLKEHFRHKHPSQLTKPEYAELWSISQFEQREMKEIWKKRHVVPVRRAGKKASAVALVVSDKHKSSNTATLGDITDEDSGSASDDDMLEGGNGDNDNFDEDDFYVPDQPTPAELADDLELENLRGPLELYKPVIFEDRMDIMEDTATVSGAAVDDGSISAGDTPVPLGVRSPTPVQSEMPAMGTAQTDVPAVPVLNNIVTHESVHQEGLGAAVDINKRVTRKRQITSILTEGCLCGNVAVPYAPASIKCWAPGCETLWFHLECIGLEIVPRTKWTCDSCPTGGRLTGRGTKQAKTGEKDGPGNKRPRK</sequence>
<gene>
    <name evidence="5" type="ORF">DFP72DRAFT_1099255</name>
</gene>
<feature type="compositionally biased region" description="Basic and acidic residues" evidence="4">
    <location>
        <begin position="1040"/>
        <end position="1050"/>
    </location>
</feature>
<evidence type="ECO:0000256" key="2">
    <source>
        <dbReference type="ARBA" id="ARBA00022771"/>
    </source>
</evidence>
<feature type="region of interest" description="Disordered" evidence="4">
    <location>
        <begin position="119"/>
        <end position="145"/>
    </location>
</feature>
<evidence type="ECO:0000313" key="5">
    <source>
        <dbReference type="EMBL" id="KAF6759971.1"/>
    </source>
</evidence>
<proteinExistence type="predicted"/>
<evidence type="ECO:0008006" key="7">
    <source>
        <dbReference type="Google" id="ProtNLM"/>
    </source>
</evidence>
<dbReference type="OrthoDB" id="3173036at2759"/>
<dbReference type="Proteomes" id="UP000521943">
    <property type="component" value="Unassembled WGS sequence"/>
</dbReference>
<reference evidence="5 6" key="1">
    <citation type="submission" date="2020-07" db="EMBL/GenBank/DDBJ databases">
        <title>Comparative genomics of pyrophilous fungi reveals a link between fire events and developmental genes.</title>
        <authorList>
            <consortium name="DOE Joint Genome Institute"/>
            <person name="Steindorff A.S."/>
            <person name="Carver A."/>
            <person name="Calhoun S."/>
            <person name="Stillman K."/>
            <person name="Liu H."/>
            <person name="Lipzen A."/>
            <person name="Pangilinan J."/>
            <person name="Labutti K."/>
            <person name="Bruns T.D."/>
            <person name="Grigoriev I.V."/>
        </authorList>
    </citation>
    <scope>NUCLEOTIDE SEQUENCE [LARGE SCALE GENOMIC DNA]</scope>
    <source>
        <strain evidence="5 6">CBS 144469</strain>
    </source>
</reference>
<keyword evidence="6" id="KW-1185">Reference proteome</keyword>
<feature type="compositionally biased region" description="Acidic residues" evidence="4">
    <location>
        <begin position="1071"/>
        <end position="1095"/>
    </location>
</feature>
<name>A0A8H6I6Z4_9AGAR</name>
<accession>A0A8H6I6Z4</accession>
<feature type="region of interest" description="Disordered" evidence="4">
    <location>
        <begin position="1756"/>
        <end position="1777"/>
    </location>
</feature>
<dbReference type="GO" id="GO:0008270">
    <property type="term" value="F:zinc ion binding"/>
    <property type="evidence" value="ECO:0007669"/>
    <property type="project" value="UniProtKB-KW"/>
</dbReference>
<feature type="compositionally biased region" description="Pro residues" evidence="4">
    <location>
        <begin position="125"/>
        <end position="137"/>
    </location>
</feature>
<feature type="region of interest" description="Disordered" evidence="4">
    <location>
        <begin position="1535"/>
        <end position="1578"/>
    </location>
</feature>
<dbReference type="SUPFAM" id="SSF57903">
    <property type="entry name" value="FYVE/PHD zinc finger"/>
    <property type="match status" value="1"/>
</dbReference>
<evidence type="ECO:0000256" key="4">
    <source>
        <dbReference type="SAM" id="MobiDB-lite"/>
    </source>
</evidence>
<protein>
    <recommendedName>
        <fullName evidence="7">Zinc finger PHD-type domain-containing protein</fullName>
    </recommendedName>
</protein>
<dbReference type="PROSITE" id="PS01359">
    <property type="entry name" value="ZF_PHD_1"/>
    <property type="match status" value="1"/>
</dbReference>
<dbReference type="EMBL" id="JACGCI010000014">
    <property type="protein sequence ID" value="KAF6759971.1"/>
    <property type="molecule type" value="Genomic_DNA"/>
</dbReference>
<feature type="region of interest" description="Disordered" evidence="4">
    <location>
        <begin position="1040"/>
        <end position="1101"/>
    </location>
</feature>
<dbReference type="Gene3D" id="3.30.40.10">
    <property type="entry name" value="Zinc/RING finger domain, C3HC4 (zinc finger)"/>
    <property type="match status" value="1"/>
</dbReference>
<keyword evidence="3" id="KW-0862">Zinc</keyword>
<dbReference type="InterPro" id="IPR011011">
    <property type="entry name" value="Znf_FYVE_PHD"/>
</dbReference>
<keyword evidence="2" id="KW-0863">Zinc-finger</keyword>
<feature type="compositionally biased region" description="Acidic residues" evidence="4">
    <location>
        <begin position="1543"/>
        <end position="1557"/>
    </location>
</feature>
<feature type="region of interest" description="Disordered" evidence="4">
    <location>
        <begin position="980"/>
        <end position="1004"/>
    </location>
</feature>
<evidence type="ECO:0000313" key="6">
    <source>
        <dbReference type="Proteomes" id="UP000521943"/>
    </source>
</evidence>
<evidence type="ECO:0000256" key="3">
    <source>
        <dbReference type="ARBA" id="ARBA00022833"/>
    </source>
</evidence>